<protein>
    <submittedName>
        <fullName evidence="2">Porin</fullName>
    </submittedName>
</protein>
<evidence type="ECO:0000313" key="3">
    <source>
        <dbReference type="Proteomes" id="UP000252249"/>
    </source>
</evidence>
<dbReference type="InterPro" id="IPR023614">
    <property type="entry name" value="Porin_dom_sf"/>
</dbReference>
<keyword evidence="1" id="KW-0732">Signal</keyword>
<evidence type="ECO:0000256" key="1">
    <source>
        <dbReference type="SAM" id="SignalP"/>
    </source>
</evidence>
<evidence type="ECO:0000313" key="2">
    <source>
        <dbReference type="EMBL" id="RCU58118.1"/>
    </source>
</evidence>
<accession>A0A368P6G4</accession>
<organism evidence="2 3">
    <name type="scientific">Oceanihabitans sediminis</name>
    <dbReference type="NCBI Taxonomy" id="1812012"/>
    <lineage>
        <taxon>Bacteria</taxon>
        <taxon>Pseudomonadati</taxon>
        <taxon>Bacteroidota</taxon>
        <taxon>Flavobacteriia</taxon>
        <taxon>Flavobacteriales</taxon>
        <taxon>Flavobacteriaceae</taxon>
        <taxon>Oceanihabitans</taxon>
    </lineage>
</organism>
<comment type="caution">
    <text evidence="2">The sequence shown here is derived from an EMBL/GenBank/DDBJ whole genome shotgun (WGS) entry which is preliminary data.</text>
</comment>
<proteinExistence type="predicted"/>
<keyword evidence="3" id="KW-1185">Reference proteome</keyword>
<dbReference type="Gene3D" id="2.40.160.10">
    <property type="entry name" value="Porin"/>
    <property type="match status" value="1"/>
</dbReference>
<sequence length="394" mass="44730">MKLLFKSIAVILFSFTTIQAQENQTPTFGKGLFNLVGKDSTYTMKIGARMQFLATSNWEDGASNQSNFLVRRARLKFDGFVFSPKLKYKLQLGLSNRDMSGASEYTSNAPRYILDAAIKWNFHKNFELWFGQAKLPGNREAVISSGNLQQVDRSMLNSAFSLDRDLGIQLRHHFYLSENFVIKEAFAISKGDGRNVTSENLGGFQYTGRLEFLPFGNFSNNGEYTGGDLKREATPKLALGVSYDFNNKAVKTRSNQGSFMINENGNFHETNISTLYLDAMLKYQGISFMVEYADRTADEVFYTNEDGKTSYVNIGSALNLQSGYLFKNNWEVSARYTNVDWDKVLAKANQRQYTLGISKYIVGHKLKLQTDISHLEVANGNNELLYRLQFEVHF</sequence>
<dbReference type="EMBL" id="QPIG01000001">
    <property type="protein sequence ID" value="RCU58118.1"/>
    <property type="molecule type" value="Genomic_DNA"/>
</dbReference>
<feature type="signal peptide" evidence="1">
    <location>
        <begin position="1"/>
        <end position="20"/>
    </location>
</feature>
<dbReference type="InterPro" id="IPR010870">
    <property type="entry name" value="Porin_O/P"/>
</dbReference>
<feature type="chain" id="PRO_5016810730" evidence="1">
    <location>
        <begin position="21"/>
        <end position="394"/>
    </location>
</feature>
<dbReference type="Proteomes" id="UP000252249">
    <property type="component" value="Unassembled WGS sequence"/>
</dbReference>
<gene>
    <name evidence="2" type="ORF">DU428_01680</name>
</gene>
<dbReference type="RefSeq" id="WP_072348233.1">
    <property type="nucleotide sequence ID" value="NZ_JAWWDI010000033.1"/>
</dbReference>
<dbReference type="SUPFAM" id="SSF56935">
    <property type="entry name" value="Porins"/>
    <property type="match status" value="1"/>
</dbReference>
<name>A0A368P6G4_9FLAO</name>
<dbReference type="AlphaFoldDB" id="A0A368P6G4"/>
<dbReference type="OrthoDB" id="5442696at2"/>
<dbReference type="Pfam" id="PF07396">
    <property type="entry name" value="Porin_O_P"/>
    <property type="match status" value="1"/>
</dbReference>
<reference evidence="2 3" key="1">
    <citation type="submission" date="2018-07" db="EMBL/GenBank/DDBJ databases">
        <title>Oceanihabitans testaceum sp. nov., isolated from marine sediment.</title>
        <authorList>
            <person name="Li C.-M."/>
        </authorList>
    </citation>
    <scope>NUCLEOTIDE SEQUENCE [LARGE SCALE GENOMIC DNA]</scope>
    <source>
        <strain evidence="2 3">S9-10</strain>
    </source>
</reference>